<proteinExistence type="predicted"/>
<gene>
    <name evidence="1" type="ORF">J2Z66_001802</name>
</gene>
<dbReference type="Gene3D" id="3.10.450.40">
    <property type="match status" value="1"/>
</dbReference>
<evidence type="ECO:0000313" key="1">
    <source>
        <dbReference type="EMBL" id="MBP1990204.1"/>
    </source>
</evidence>
<dbReference type="EMBL" id="JAGGLB010000004">
    <property type="protein sequence ID" value="MBP1990204.1"/>
    <property type="molecule type" value="Genomic_DNA"/>
</dbReference>
<protein>
    <submittedName>
        <fullName evidence="1">Phage baseplate assembly protein W</fullName>
    </submittedName>
</protein>
<dbReference type="InterPro" id="IPR020288">
    <property type="entry name" value="Sheath_initiator"/>
</dbReference>
<dbReference type="SUPFAM" id="SSF160719">
    <property type="entry name" value="gpW/gp25-like"/>
    <property type="match status" value="1"/>
</dbReference>
<organism evidence="1 2">
    <name type="scientific">Paenibacillus eucommiae</name>
    <dbReference type="NCBI Taxonomy" id="1355755"/>
    <lineage>
        <taxon>Bacteria</taxon>
        <taxon>Bacillati</taxon>
        <taxon>Bacillota</taxon>
        <taxon>Bacilli</taxon>
        <taxon>Bacillales</taxon>
        <taxon>Paenibacillaceae</taxon>
        <taxon>Paenibacillus</taxon>
    </lineage>
</organism>
<reference evidence="1 2" key="1">
    <citation type="submission" date="2021-03" db="EMBL/GenBank/DDBJ databases">
        <title>Genomic Encyclopedia of Type Strains, Phase IV (KMG-IV): sequencing the most valuable type-strain genomes for metagenomic binning, comparative biology and taxonomic classification.</title>
        <authorList>
            <person name="Goeker M."/>
        </authorList>
    </citation>
    <scope>NUCLEOTIDE SEQUENCE [LARGE SCALE GENOMIC DNA]</scope>
    <source>
        <strain evidence="1 2">DSM 26048</strain>
    </source>
</reference>
<dbReference type="RefSeq" id="WP_209970993.1">
    <property type="nucleotide sequence ID" value="NZ_JAGGLB010000004.1"/>
</dbReference>
<comment type="caution">
    <text evidence="1">The sequence shown here is derived from an EMBL/GenBank/DDBJ whole genome shotgun (WGS) entry which is preliminary data.</text>
</comment>
<evidence type="ECO:0000313" key="2">
    <source>
        <dbReference type="Proteomes" id="UP001519287"/>
    </source>
</evidence>
<keyword evidence="2" id="KW-1185">Reference proteome</keyword>
<name>A0ABS4IRK1_9BACL</name>
<dbReference type="Proteomes" id="UP001519287">
    <property type="component" value="Unassembled WGS sequence"/>
</dbReference>
<dbReference type="Pfam" id="PF10934">
    <property type="entry name" value="Sheath_initiator"/>
    <property type="match status" value="1"/>
</dbReference>
<sequence length="133" mass="14746">MIPQGGISGDAQDLELAQQSSRTYRINPLTKRVGGMIDGLEAVKQAVYKILQTERYAHIIYSTDYGSQLSTAPGTSPAYVQMELGRKIRDALIQDDRITDVQDMQIRINGDEALASFIVNSEYGNFQVTEEVS</sequence>
<accession>A0ABS4IRK1</accession>